<dbReference type="SUPFAM" id="SSF46565">
    <property type="entry name" value="Chaperone J-domain"/>
    <property type="match status" value="1"/>
</dbReference>
<gene>
    <name evidence="2" type="primary">djlA_2</name>
    <name evidence="2" type="ORF">OCH7691_01510</name>
</gene>
<dbReference type="AlphaFoldDB" id="A0A1Y5SBQ0"/>
<dbReference type="SUPFAM" id="SSF158682">
    <property type="entry name" value="TerB-like"/>
    <property type="match status" value="1"/>
</dbReference>
<dbReference type="RefSeq" id="WP_085882719.1">
    <property type="nucleotide sequence ID" value="NZ_FWFR01000001.1"/>
</dbReference>
<dbReference type="PANTHER" id="PTHR24074">
    <property type="entry name" value="CO-CHAPERONE PROTEIN DJLA"/>
    <property type="match status" value="1"/>
</dbReference>
<feature type="domain" description="J" evidence="1">
    <location>
        <begin position="184"/>
        <end position="248"/>
    </location>
</feature>
<dbReference type="InParanoid" id="A0A1Y5SBQ0"/>
<dbReference type="PROSITE" id="PS50076">
    <property type="entry name" value="DNAJ_2"/>
    <property type="match status" value="1"/>
</dbReference>
<dbReference type="Gene3D" id="1.10.3680.10">
    <property type="entry name" value="TerB-like"/>
    <property type="match status" value="1"/>
</dbReference>
<accession>A0A1Y5SBQ0</accession>
<evidence type="ECO:0000313" key="2">
    <source>
        <dbReference type="EMBL" id="SLN37129.1"/>
    </source>
</evidence>
<protein>
    <submittedName>
        <fullName evidence="2">DnaJ-like protein DjlA</fullName>
    </submittedName>
</protein>
<dbReference type="InterPro" id="IPR036869">
    <property type="entry name" value="J_dom_sf"/>
</dbReference>
<dbReference type="CDD" id="cd07316">
    <property type="entry name" value="terB_like_DjlA"/>
    <property type="match status" value="1"/>
</dbReference>
<dbReference type="Proteomes" id="UP000193200">
    <property type="component" value="Unassembled WGS sequence"/>
</dbReference>
<sequence length="250" mass="27576">MSIWGKILGGAAGFALGGPLGALIGGLAGHAVDRIRGDETELDTKPRTEDLAGTRQIAFTIAVIALGAKMAKADGVVTRDEVKAFEEVFRIPAHERKNVARVFNMARESTAGFEVYARQVATLFRGNPAVLEDLLHGLFHIAKADNVLHEREEEYLRAVASIFGFDEAAYHRIRAIHFGDIRENAYEILGVEPTISTDELKRAYRKLVRENHPDKLIAQGVPQEFVDLANEKLARINDAYDQVMRSRAAA</sequence>
<dbReference type="CDD" id="cd06257">
    <property type="entry name" value="DnaJ"/>
    <property type="match status" value="1"/>
</dbReference>
<evidence type="ECO:0000259" key="1">
    <source>
        <dbReference type="PROSITE" id="PS50076"/>
    </source>
</evidence>
<dbReference type="EMBL" id="FWFR01000001">
    <property type="protein sequence ID" value="SLN37129.1"/>
    <property type="molecule type" value="Genomic_DNA"/>
</dbReference>
<keyword evidence="3" id="KW-1185">Reference proteome</keyword>
<dbReference type="FunCoup" id="A0A1Y5SBQ0">
    <property type="interactions" value="59"/>
</dbReference>
<dbReference type="Pfam" id="PF05099">
    <property type="entry name" value="TerB"/>
    <property type="match status" value="1"/>
</dbReference>
<dbReference type="InterPro" id="IPR007791">
    <property type="entry name" value="DjlA_N"/>
</dbReference>
<reference evidence="2 3" key="1">
    <citation type="submission" date="2017-03" db="EMBL/GenBank/DDBJ databases">
        <authorList>
            <person name="Afonso C.L."/>
            <person name="Miller P.J."/>
            <person name="Scott M.A."/>
            <person name="Spackman E."/>
            <person name="Goraichik I."/>
            <person name="Dimitrov K.M."/>
            <person name="Suarez D.L."/>
            <person name="Swayne D.E."/>
        </authorList>
    </citation>
    <scope>NUCLEOTIDE SEQUENCE [LARGE SCALE GENOMIC DNA]</scope>
    <source>
        <strain evidence="2 3">CECT 7691</strain>
    </source>
</reference>
<proteinExistence type="predicted"/>
<dbReference type="InterPro" id="IPR050817">
    <property type="entry name" value="DjlA_DnaK_co-chaperone"/>
</dbReference>
<dbReference type="InterPro" id="IPR001623">
    <property type="entry name" value="DnaJ_domain"/>
</dbReference>
<name>A0A1Y5SBQ0_9PROT</name>
<dbReference type="PRINTS" id="PR00625">
    <property type="entry name" value="JDOMAIN"/>
</dbReference>
<organism evidence="2 3">
    <name type="scientific">Oceanibacterium hippocampi</name>
    <dbReference type="NCBI Taxonomy" id="745714"/>
    <lineage>
        <taxon>Bacteria</taxon>
        <taxon>Pseudomonadati</taxon>
        <taxon>Pseudomonadota</taxon>
        <taxon>Alphaproteobacteria</taxon>
        <taxon>Sneathiellales</taxon>
        <taxon>Sneathiellaceae</taxon>
        <taxon>Oceanibacterium</taxon>
    </lineage>
</organism>
<dbReference type="Pfam" id="PF00226">
    <property type="entry name" value="DnaJ"/>
    <property type="match status" value="1"/>
</dbReference>
<dbReference type="InterPro" id="IPR029024">
    <property type="entry name" value="TerB-like"/>
</dbReference>
<evidence type="ECO:0000313" key="3">
    <source>
        <dbReference type="Proteomes" id="UP000193200"/>
    </source>
</evidence>
<dbReference type="SMART" id="SM00271">
    <property type="entry name" value="DnaJ"/>
    <property type="match status" value="1"/>
</dbReference>
<dbReference type="OrthoDB" id="9782583at2"/>
<dbReference type="Gene3D" id="1.10.287.110">
    <property type="entry name" value="DnaJ domain"/>
    <property type="match status" value="1"/>
</dbReference>